<evidence type="ECO:0000313" key="2">
    <source>
        <dbReference type="EMBL" id="SJZ51023.1"/>
    </source>
</evidence>
<name>A0A1T4L8Q7_9BACT</name>
<dbReference type="AlphaFoldDB" id="A0A1T4L8Q7"/>
<dbReference type="Gene3D" id="2.60.40.1120">
    <property type="entry name" value="Carboxypeptidase-like, regulatory domain"/>
    <property type="match status" value="1"/>
</dbReference>
<feature type="signal peptide" evidence="1">
    <location>
        <begin position="1"/>
        <end position="19"/>
    </location>
</feature>
<dbReference type="InterPro" id="IPR043741">
    <property type="entry name" value="DUF5686"/>
</dbReference>
<reference evidence="2 3" key="1">
    <citation type="submission" date="2017-02" db="EMBL/GenBank/DDBJ databases">
        <authorList>
            <person name="Peterson S.W."/>
        </authorList>
    </citation>
    <scope>NUCLEOTIDE SEQUENCE [LARGE SCALE GENOMIC DNA]</scope>
    <source>
        <strain evidence="2 3">DSM 22335</strain>
    </source>
</reference>
<protein>
    <submittedName>
        <fullName evidence="2">CarboxypepD_reg-like domain-containing protein</fullName>
    </submittedName>
</protein>
<keyword evidence="3" id="KW-1185">Reference proteome</keyword>
<accession>A0A1T4L8Q7</accession>
<dbReference type="Pfam" id="PF18939">
    <property type="entry name" value="DUF5686"/>
    <property type="match status" value="1"/>
</dbReference>
<dbReference type="RefSeq" id="WP_078830315.1">
    <property type="nucleotide sequence ID" value="NZ_FUWH01000002.1"/>
</dbReference>
<sequence>MRRTFLFLVAMIAILTVQAATISGTVKEAGGNPLPFSTIIVKGSTQGVTANGKGFYSITLKPGSYTLVCQYIGHKTVEKQVKVEKKDEIIDFVLEAQSYSLNDVAVKSGGEDPAYEIIRKTIARRSEHLNEIKSFQCEVYLKGQMQLRNYPTKFLGQKVDFEDGDTSKRKMLFLSESVARYSVEQPRNEKIEVISTKVSGRSNGFGLGSPQIVSFYENNISLGEGLNPRGFISPISDHAINYYRYKFEGTFYENGVEINRIKVTPRRAYEPLFTGYINIIENEWRLQSVQLLLLQKQQMQLLDTLKIEQLYVPAGKVWVIKSQVIYPSGKFLGFDFFGNFVQVYDKFDLEPAFKKKFFDNTVIKYFDSSNKKSMAYWDSIRPLPLLQEEIRDYKKKDSLEQARKDPRYLDSLDRRRNKITIGGLLLTGQSISKQKRKEYINFESILGTLNYNTVEGGVLNFSPSYTRAFGNEGRKSLFITPVLRYGFANGHFNVHVNGSYNFGKKYIHTLSIGGGKTVLQYNNANPISERNNSISTLLYEANHMKIYEATFFRISYGTGIGNGLSVNASFQFQNRAGLNNLADMTRWKDVASRDFTPNYPEGISNAIMPRNQASTVSVGLTWRPGSRYIEFPDRKISIGSKFPVINASVTKGINGLFGSDVDYTKWRVTISDELNLKMAGNLDYRFAAGGFFNADKVFAPDYNHIMGNQTILANDYRSSFQLAPYYQYSNTAKFYGTAHVNYHLNGLLTNKIPGFRRLNWFLVAGANALHIDGQKNYYEVLIGLENILKVLRVDFVQGFESGGGRPSGIRISLPFVQ</sequence>
<dbReference type="STRING" id="413434.SAMN04488132_102364"/>
<dbReference type="OrthoDB" id="983143at2"/>
<evidence type="ECO:0000256" key="1">
    <source>
        <dbReference type="SAM" id="SignalP"/>
    </source>
</evidence>
<dbReference type="Proteomes" id="UP000190888">
    <property type="component" value="Unassembled WGS sequence"/>
</dbReference>
<dbReference type="InterPro" id="IPR008969">
    <property type="entry name" value="CarboxyPept-like_regulatory"/>
</dbReference>
<dbReference type="SUPFAM" id="SSF49464">
    <property type="entry name" value="Carboxypeptidase regulatory domain-like"/>
    <property type="match status" value="1"/>
</dbReference>
<gene>
    <name evidence="2" type="ORF">SAMN04488132_102364</name>
</gene>
<evidence type="ECO:0000313" key="3">
    <source>
        <dbReference type="Proteomes" id="UP000190888"/>
    </source>
</evidence>
<feature type="chain" id="PRO_5013363881" evidence="1">
    <location>
        <begin position="20"/>
        <end position="817"/>
    </location>
</feature>
<keyword evidence="1" id="KW-0732">Signal</keyword>
<dbReference type="EMBL" id="FUWH01000002">
    <property type="protein sequence ID" value="SJZ51023.1"/>
    <property type="molecule type" value="Genomic_DNA"/>
</dbReference>
<proteinExistence type="predicted"/>
<dbReference type="Pfam" id="PF13715">
    <property type="entry name" value="CarbopepD_reg_2"/>
    <property type="match status" value="1"/>
</dbReference>
<organism evidence="2 3">
    <name type="scientific">Sediminibacterium ginsengisoli</name>
    <dbReference type="NCBI Taxonomy" id="413434"/>
    <lineage>
        <taxon>Bacteria</taxon>
        <taxon>Pseudomonadati</taxon>
        <taxon>Bacteroidota</taxon>
        <taxon>Chitinophagia</taxon>
        <taxon>Chitinophagales</taxon>
        <taxon>Chitinophagaceae</taxon>
        <taxon>Sediminibacterium</taxon>
    </lineage>
</organism>